<evidence type="ECO:0000313" key="7">
    <source>
        <dbReference type="EMBL" id="CAB9509548.1"/>
    </source>
</evidence>
<feature type="chain" id="PRO_5040133298" evidence="4">
    <location>
        <begin position="23"/>
        <end position="1125"/>
    </location>
</feature>
<dbReference type="GO" id="GO:0008233">
    <property type="term" value="F:peptidase activity"/>
    <property type="evidence" value="ECO:0007669"/>
    <property type="project" value="UniProtKB-KW"/>
</dbReference>
<sequence>MPGPNNQVLAAFLWLFFMAVEARRHPDFNPRRTANNMRSDNYAQAAARQQQMPETSSQEKDKSDSVDKIFAYPYEDYRLESNGLQVIIVPLGDDFPGIVSTHITITTGSRNELEPGKTGMAHFFEHCMFRGTSNISSEEFDATYAEMGASYNAWTWVDTTNYYATFPKAAADGTNNLEVIMLYESDRFKYLNYAEDDFKTEAGAILGEYNYYQDKIWNTLDEVRNNLSYAVHPYRHPVLGTLEDIKDMPNELEYSRVFFERFYKPENAILMVFGDVAVNETKELIEQYWGDWEQGEGYVSDIPQEPARESAVYEHIDWPEASTPWLSISFNAANFTVSEPDTAALDIIQFMVFSSASSLHSKLVIEEQVVIDLQAWYYWFKDPALFMIEANVANIDSLWYVRDEILKALAQLRTETVSNQALDRVKSNLKYGAAMGFISTDAIADDIQYYVSLTGNPDSINQLYALYDKVTPETLLAVANKYFTDDHLATISLSHAGDTLPEPPTPASADVNVMAGSVDAMVEVAMADDGFQIDQVTLPSESSQLVHFDIRFRVGASDDPKGKEGLAALATQMASYAGSSSMTYNQIQDLLFPMAASWESSTGKEYSYFSGTTHADNVDRYYDIISEMLLDPGFREDDFERIKTETIRSIEDEVYSDSSVGLRAFDGTIFESHPYEHNKHGNISSLENISLDDVKEFYSSWFTKSNLILGLAGGFSDQFVKKVHSDLQKLPEGSPPDKSFLEPPPARIASNAIIIQQEATQATTVTFGFSLPAGMMSRAHPDFPALVIALNHYGSGGFSSKLMSEIRVKRGINYGNNARLRYGGLAFQVNLGAMDTTEIAHFTTRLAMFELNKLISQGLTQLEYEFVRNSIVNVLPVAVDTPSKVLSLAMEGLEYGFGSDYLEFMLPALRNTSLVEVNAVAKKWLQDEAVSFVFVTPDAAEMHSRLINETESTISYDAEDVPVEVMFDDEVIKDYPLGLVPENVAIVSASDLFGTTVGGIQAGSEAVVLEDANQVLGLNEGASTNSEEKEDSGEEEVATESSSSYNAENGNDNDSDNPNPSNDNDNAEVESTVANEGDDIDTMDIEVTDDSQIVADSAVQASGCRGLALAVIGYAAALLAGLFMV</sequence>
<protein>
    <submittedName>
        <fullName evidence="7">Uncharacterized zinc protease</fullName>
    </submittedName>
</protein>
<evidence type="ECO:0000313" key="8">
    <source>
        <dbReference type="Proteomes" id="UP001153069"/>
    </source>
</evidence>
<accession>A0A9N8HGF1</accession>
<dbReference type="InterPro" id="IPR011249">
    <property type="entry name" value="Metalloenz_LuxS/M16"/>
</dbReference>
<keyword evidence="7" id="KW-0378">Hydrolase</keyword>
<dbReference type="GO" id="GO:0046872">
    <property type="term" value="F:metal ion binding"/>
    <property type="evidence" value="ECO:0007669"/>
    <property type="project" value="InterPro"/>
</dbReference>
<evidence type="ECO:0000256" key="1">
    <source>
        <dbReference type="ARBA" id="ARBA00002123"/>
    </source>
</evidence>
<proteinExistence type="inferred from homology"/>
<feature type="compositionally biased region" description="Acidic residues" evidence="3">
    <location>
        <begin position="1028"/>
        <end position="1038"/>
    </location>
</feature>
<feature type="compositionally biased region" description="Polar residues" evidence="3">
    <location>
        <begin position="1039"/>
        <end position="1050"/>
    </location>
</feature>
<evidence type="ECO:0000259" key="6">
    <source>
        <dbReference type="Pfam" id="PF05193"/>
    </source>
</evidence>
<dbReference type="EMBL" id="CAICTM010000393">
    <property type="protein sequence ID" value="CAB9509548.1"/>
    <property type="molecule type" value="Genomic_DNA"/>
</dbReference>
<comment type="function">
    <text evidence="1">Substrate recognition and binding subunit of the essential mitochondrial processing protease (MPP), which cleaves the mitochondrial sequence off newly imported precursors proteins.</text>
</comment>
<keyword evidence="7" id="KW-0645">Protease</keyword>
<dbReference type="InterPro" id="IPR011765">
    <property type="entry name" value="Pept_M16_N"/>
</dbReference>
<feature type="domain" description="Peptidase M16 C-terminal" evidence="6">
    <location>
        <begin position="258"/>
        <end position="429"/>
    </location>
</feature>
<dbReference type="SUPFAM" id="SSF63411">
    <property type="entry name" value="LuxS/MPP-like metallohydrolase"/>
    <property type="match status" value="4"/>
</dbReference>
<evidence type="ECO:0000256" key="2">
    <source>
        <dbReference type="ARBA" id="ARBA00007261"/>
    </source>
</evidence>
<dbReference type="InterPro" id="IPR007863">
    <property type="entry name" value="Peptidase_M16_C"/>
</dbReference>
<evidence type="ECO:0000256" key="3">
    <source>
        <dbReference type="SAM" id="MobiDB-lite"/>
    </source>
</evidence>
<gene>
    <name evidence="7" type="ORF">SEMRO_394_G133820.1</name>
</gene>
<name>A0A9N8HGF1_9STRA</name>
<feature type="domain" description="Peptidase M16 N-terminal" evidence="5">
    <location>
        <begin position="542"/>
        <end position="651"/>
    </location>
</feature>
<dbReference type="PANTHER" id="PTHR11851">
    <property type="entry name" value="METALLOPROTEASE"/>
    <property type="match status" value="1"/>
</dbReference>
<evidence type="ECO:0000256" key="4">
    <source>
        <dbReference type="SAM" id="SignalP"/>
    </source>
</evidence>
<dbReference type="GO" id="GO:0006508">
    <property type="term" value="P:proteolysis"/>
    <property type="evidence" value="ECO:0007669"/>
    <property type="project" value="UniProtKB-KW"/>
</dbReference>
<keyword evidence="4" id="KW-0732">Signal</keyword>
<feature type="signal peptide" evidence="4">
    <location>
        <begin position="1"/>
        <end position="22"/>
    </location>
</feature>
<comment type="caution">
    <text evidence="7">The sequence shown here is derived from an EMBL/GenBank/DDBJ whole genome shotgun (WGS) entry which is preliminary data.</text>
</comment>
<dbReference type="InterPro" id="IPR050361">
    <property type="entry name" value="MPP/UQCRC_Complex"/>
</dbReference>
<comment type="similarity">
    <text evidence="2">Belongs to the peptidase M16 family.</text>
</comment>
<dbReference type="Pfam" id="PF05193">
    <property type="entry name" value="Peptidase_M16_C"/>
    <property type="match status" value="2"/>
</dbReference>
<dbReference type="Gene3D" id="3.30.830.10">
    <property type="entry name" value="Metalloenzyme, LuxS/M16 peptidase-like"/>
    <property type="match status" value="4"/>
</dbReference>
<dbReference type="OrthoDB" id="6417216at2759"/>
<feature type="region of interest" description="Disordered" evidence="3">
    <location>
        <begin position="1018"/>
        <end position="1069"/>
    </location>
</feature>
<keyword evidence="8" id="KW-1185">Reference proteome</keyword>
<feature type="domain" description="Peptidase M16 C-terminal" evidence="6">
    <location>
        <begin position="688"/>
        <end position="869"/>
    </location>
</feature>
<organism evidence="7 8">
    <name type="scientific">Seminavis robusta</name>
    <dbReference type="NCBI Taxonomy" id="568900"/>
    <lineage>
        <taxon>Eukaryota</taxon>
        <taxon>Sar</taxon>
        <taxon>Stramenopiles</taxon>
        <taxon>Ochrophyta</taxon>
        <taxon>Bacillariophyta</taxon>
        <taxon>Bacillariophyceae</taxon>
        <taxon>Bacillariophycidae</taxon>
        <taxon>Naviculales</taxon>
        <taxon>Naviculaceae</taxon>
        <taxon>Seminavis</taxon>
    </lineage>
</organism>
<dbReference type="PANTHER" id="PTHR11851:SF49">
    <property type="entry name" value="MITOCHONDRIAL-PROCESSING PEPTIDASE SUBUNIT ALPHA"/>
    <property type="match status" value="1"/>
</dbReference>
<evidence type="ECO:0000259" key="5">
    <source>
        <dbReference type="Pfam" id="PF00675"/>
    </source>
</evidence>
<dbReference type="Pfam" id="PF00675">
    <property type="entry name" value="Peptidase_M16"/>
    <property type="match status" value="2"/>
</dbReference>
<feature type="region of interest" description="Disordered" evidence="3">
    <location>
        <begin position="42"/>
        <end position="64"/>
    </location>
</feature>
<reference evidence="7" key="1">
    <citation type="submission" date="2020-06" db="EMBL/GenBank/DDBJ databases">
        <authorList>
            <consortium name="Plant Systems Biology data submission"/>
        </authorList>
    </citation>
    <scope>NUCLEOTIDE SEQUENCE</scope>
    <source>
        <strain evidence="7">D6</strain>
    </source>
</reference>
<dbReference type="AlphaFoldDB" id="A0A9N8HGF1"/>
<dbReference type="Proteomes" id="UP001153069">
    <property type="component" value="Unassembled WGS sequence"/>
</dbReference>
<feature type="domain" description="Peptidase M16 N-terminal" evidence="5">
    <location>
        <begin position="99"/>
        <end position="241"/>
    </location>
</feature>
<feature type="compositionally biased region" description="Polar residues" evidence="3">
    <location>
        <begin position="42"/>
        <end position="56"/>
    </location>
</feature>